<dbReference type="Proteomes" id="UP000886796">
    <property type="component" value="Unassembled WGS sequence"/>
</dbReference>
<evidence type="ECO:0000313" key="3">
    <source>
        <dbReference type="Proteomes" id="UP000886796"/>
    </source>
</evidence>
<gene>
    <name evidence="2" type="ORF">IAB74_07695</name>
</gene>
<dbReference type="EMBL" id="DVFK01000107">
    <property type="protein sequence ID" value="HIQ68372.1"/>
    <property type="molecule type" value="Genomic_DNA"/>
</dbReference>
<proteinExistence type="predicted"/>
<protein>
    <submittedName>
        <fullName evidence="2">Uncharacterized protein</fullName>
    </submittedName>
</protein>
<evidence type="ECO:0000256" key="1">
    <source>
        <dbReference type="SAM" id="MobiDB-lite"/>
    </source>
</evidence>
<sequence length="89" mass="10291">MKKQEMNPAAGENRQPEASPYYRHVQSTIVPWLQKVRFRKCLFGGVNEADVWKKLEELNAMYETALAAERARYDALLEAQKKAGDDHRP</sequence>
<evidence type="ECO:0000313" key="2">
    <source>
        <dbReference type="EMBL" id="HIQ68372.1"/>
    </source>
</evidence>
<name>A0A9D0Z350_9FIRM</name>
<comment type="caution">
    <text evidence="2">The sequence shown here is derived from an EMBL/GenBank/DDBJ whole genome shotgun (WGS) entry which is preliminary data.</text>
</comment>
<dbReference type="AlphaFoldDB" id="A0A9D0Z350"/>
<accession>A0A9D0Z350</accession>
<reference evidence="2" key="2">
    <citation type="journal article" date="2021" name="PeerJ">
        <title>Extensive microbial diversity within the chicken gut microbiome revealed by metagenomics and culture.</title>
        <authorList>
            <person name="Gilroy R."/>
            <person name="Ravi A."/>
            <person name="Getino M."/>
            <person name="Pursley I."/>
            <person name="Horton D.L."/>
            <person name="Alikhan N.F."/>
            <person name="Baker D."/>
            <person name="Gharbi K."/>
            <person name="Hall N."/>
            <person name="Watson M."/>
            <person name="Adriaenssens E.M."/>
            <person name="Foster-Nyarko E."/>
            <person name="Jarju S."/>
            <person name="Secka A."/>
            <person name="Antonio M."/>
            <person name="Oren A."/>
            <person name="Chaudhuri R.R."/>
            <person name="La Ragione R."/>
            <person name="Hildebrand F."/>
            <person name="Pallen M.J."/>
        </authorList>
    </citation>
    <scope>NUCLEOTIDE SEQUENCE</scope>
    <source>
        <strain evidence="2">13361</strain>
    </source>
</reference>
<feature type="region of interest" description="Disordered" evidence="1">
    <location>
        <begin position="1"/>
        <end position="20"/>
    </location>
</feature>
<reference evidence="2" key="1">
    <citation type="submission" date="2020-10" db="EMBL/GenBank/DDBJ databases">
        <authorList>
            <person name="Gilroy R."/>
        </authorList>
    </citation>
    <scope>NUCLEOTIDE SEQUENCE</scope>
    <source>
        <strain evidence="2">13361</strain>
    </source>
</reference>
<organism evidence="2 3">
    <name type="scientific">Candidatus Faecousia excrementigallinarum</name>
    <dbReference type="NCBI Taxonomy" id="2840806"/>
    <lineage>
        <taxon>Bacteria</taxon>
        <taxon>Bacillati</taxon>
        <taxon>Bacillota</taxon>
        <taxon>Clostridia</taxon>
        <taxon>Eubacteriales</taxon>
        <taxon>Oscillospiraceae</taxon>
        <taxon>Faecousia</taxon>
    </lineage>
</organism>